<reference evidence="2" key="1">
    <citation type="journal article" date="2021" name="PeerJ">
        <title>Extensive microbial diversity within the chicken gut microbiome revealed by metagenomics and culture.</title>
        <authorList>
            <person name="Gilroy R."/>
            <person name="Ravi A."/>
            <person name="Getino M."/>
            <person name="Pursley I."/>
            <person name="Horton D.L."/>
            <person name="Alikhan N.F."/>
            <person name="Baker D."/>
            <person name="Gharbi K."/>
            <person name="Hall N."/>
            <person name="Watson M."/>
            <person name="Adriaenssens E.M."/>
            <person name="Foster-Nyarko E."/>
            <person name="Jarju S."/>
            <person name="Secka A."/>
            <person name="Antonio M."/>
            <person name="Oren A."/>
            <person name="Chaudhuri R.R."/>
            <person name="La Ragione R."/>
            <person name="Hildebrand F."/>
            <person name="Pallen M.J."/>
        </authorList>
    </citation>
    <scope>NUCLEOTIDE SEQUENCE</scope>
    <source>
        <strain evidence="2">ChiHjej12B11-24981</strain>
    </source>
</reference>
<protein>
    <submittedName>
        <fullName evidence="2">Uncharacterized protein</fullName>
    </submittedName>
</protein>
<dbReference type="Proteomes" id="UP000824023">
    <property type="component" value="Unassembled WGS sequence"/>
</dbReference>
<reference evidence="2" key="2">
    <citation type="submission" date="2021-04" db="EMBL/GenBank/DDBJ databases">
        <authorList>
            <person name="Gilroy R."/>
        </authorList>
    </citation>
    <scope>NUCLEOTIDE SEQUENCE</scope>
    <source>
        <strain evidence="2">ChiHjej12B11-24981</strain>
    </source>
</reference>
<dbReference type="EMBL" id="DXCK01000033">
    <property type="protein sequence ID" value="HIZ00995.1"/>
    <property type="molecule type" value="Genomic_DNA"/>
</dbReference>
<sequence>MKSLIMGCLLLIFCFSCSHIQKKQDSFATLTQLVDSARRDAKASEEYNNGMPSLERMEADEL</sequence>
<evidence type="ECO:0000313" key="3">
    <source>
        <dbReference type="Proteomes" id="UP000824023"/>
    </source>
</evidence>
<comment type="caution">
    <text evidence="2">The sequence shown here is derived from an EMBL/GenBank/DDBJ whole genome shotgun (WGS) entry which is preliminary data.</text>
</comment>
<proteinExistence type="predicted"/>
<gene>
    <name evidence="2" type="ORF">H9819_01910</name>
</gene>
<feature type="region of interest" description="Disordered" evidence="1">
    <location>
        <begin position="41"/>
        <end position="62"/>
    </location>
</feature>
<accession>A0A9D2CVA1</accession>
<dbReference type="AlphaFoldDB" id="A0A9D2CVA1"/>
<evidence type="ECO:0000313" key="2">
    <source>
        <dbReference type="EMBL" id="HIZ00995.1"/>
    </source>
</evidence>
<feature type="non-terminal residue" evidence="2">
    <location>
        <position position="62"/>
    </location>
</feature>
<organism evidence="2 3">
    <name type="scientific">Candidatus Bacteroides merdipullorum</name>
    <dbReference type="NCBI Taxonomy" id="2838474"/>
    <lineage>
        <taxon>Bacteria</taxon>
        <taxon>Pseudomonadati</taxon>
        <taxon>Bacteroidota</taxon>
        <taxon>Bacteroidia</taxon>
        <taxon>Bacteroidales</taxon>
        <taxon>Bacteroidaceae</taxon>
        <taxon>Bacteroides</taxon>
    </lineage>
</organism>
<evidence type="ECO:0000256" key="1">
    <source>
        <dbReference type="SAM" id="MobiDB-lite"/>
    </source>
</evidence>
<name>A0A9D2CVA1_9BACE</name>